<accession>A0ABT2MYI7</accession>
<dbReference type="InterPro" id="IPR014971">
    <property type="entry name" value="KGK"/>
</dbReference>
<reference evidence="2 3" key="1">
    <citation type="journal article" date="2022" name="Front. Microbiol.">
        <title>High genomic differentiation and limited gene flow indicate recent cryptic speciation within the genus Laspinema (cyanobacteria).</title>
        <authorList>
            <person name="Stanojkovic A."/>
            <person name="Skoupy S."/>
            <person name="Skaloud P."/>
            <person name="Dvorak P."/>
        </authorList>
    </citation>
    <scope>NUCLEOTIDE SEQUENCE [LARGE SCALE GENOMIC DNA]</scope>
    <source>
        <strain evidence="2 3">D2a</strain>
    </source>
</reference>
<evidence type="ECO:0000313" key="3">
    <source>
        <dbReference type="Proteomes" id="UP001525890"/>
    </source>
</evidence>
<keyword evidence="3" id="KW-1185">Reference proteome</keyword>
<evidence type="ECO:0000313" key="2">
    <source>
        <dbReference type="EMBL" id="MCT7969823.1"/>
    </source>
</evidence>
<name>A0ABT2MYI7_9CYAN</name>
<organism evidence="2 3">
    <name type="scientific">Laspinema palackyanum D2a</name>
    <dbReference type="NCBI Taxonomy" id="2953684"/>
    <lineage>
        <taxon>Bacteria</taxon>
        <taxon>Bacillati</taxon>
        <taxon>Cyanobacteriota</taxon>
        <taxon>Cyanophyceae</taxon>
        <taxon>Oscillatoriophycideae</taxon>
        <taxon>Oscillatoriales</taxon>
        <taxon>Laspinemataceae</taxon>
        <taxon>Laspinema</taxon>
        <taxon>Laspinema palackyanum</taxon>
    </lineage>
</organism>
<feature type="region of interest" description="Disordered" evidence="1">
    <location>
        <begin position="92"/>
        <end position="121"/>
    </location>
</feature>
<proteinExistence type="predicted"/>
<dbReference type="RefSeq" id="WP_368009268.1">
    <property type="nucleotide sequence ID" value="NZ_JAMXFF010000061.1"/>
</dbReference>
<protein>
    <submittedName>
        <fullName evidence="2">KGK family protein</fullName>
    </submittedName>
</protein>
<feature type="compositionally biased region" description="Polar residues" evidence="1">
    <location>
        <begin position="96"/>
        <end position="106"/>
    </location>
</feature>
<gene>
    <name evidence="2" type="ORF">NG799_26260</name>
</gene>
<evidence type="ECO:0000256" key="1">
    <source>
        <dbReference type="SAM" id="MobiDB-lite"/>
    </source>
</evidence>
<dbReference type="EMBL" id="JAMXFF010000061">
    <property type="protein sequence ID" value="MCT7969823.1"/>
    <property type="molecule type" value="Genomic_DNA"/>
</dbReference>
<dbReference type="Pfam" id="PF08872">
    <property type="entry name" value="KGK"/>
    <property type="match status" value="1"/>
</dbReference>
<sequence length="121" mass="13714">MSNNFEPLRSDEVVSVDNSLKILVNHPTFKTHELTEALITLIKNADRIFQADKVDEKMKWGGEGITAQVLRYGANGWQKGKVRISLEFCPDEPEVQKTSTQNQAETNEPESPLDDIRRMQG</sequence>
<dbReference type="Proteomes" id="UP001525890">
    <property type="component" value="Unassembled WGS sequence"/>
</dbReference>
<comment type="caution">
    <text evidence="2">The sequence shown here is derived from an EMBL/GenBank/DDBJ whole genome shotgun (WGS) entry which is preliminary data.</text>
</comment>